<dbReference type="EMBL" id="KN846953">
    <property type="protein sequence ID" value="KIV80595.1"/>
    <property type="molecule type" value="Genomic_DNA"/>
</dbReference>
<evidence type="ECO:0000256" key="1">
    <source>
        <dbReference type="SAM" id="SignalP"/>
    </source>
</evidence>
<evidence type="ECO:0000313" key="3">
    <source>
        <dbReference type="Proteomes" id="UP000053599"/>
    </source>
</evidence>
<accession>A0A0D1VWF6</accession>
<keyword evidence="1" id="KW-0732">Signal</keyword>
<organism evidence="2 3">
    <name type="scientific">Exophiala sideris</name>
    <dbReference type="NCBI Taxonomy" id="1016849"/>
    <lineage>
        <taxon>Eukaryota</taxon>
        <taxon>Fungi</taxon>
        <taxon>Dikarya</taxon>
        <taxon>Ascomycota</taxon>
        <taxon>Pezizomycotina</taxon>
        <taxon>Eurotiomycetes</taxon>
        <taxon>Chaetothyriomycetidae</taxon>
        <taxon>Chaetothyriales</taxon>
        <taxon>Herpotrichiellaceae</taxon>
        <taxon>Exophiala</taxon>
    </lineage>
</organism>
<reference evidence="2 3" key="1">
    <citation type="submission" date="2015-01" db="EMBL/GenBank/DDBJ databases">
        <title>The Genome Sequence of Exophiala sideris CBS121828.</title>
        <authorList>
            <consortium name="The Broad Institute Genomics Platform"/>
            <person name="Cuomo C."/>
            <person name="de Hoog S."/>
            <person name="Gorbushina A."/>
            <person name="Stielow B."/>
            <person name="Teixiera M."/>
            <person name="Abouelleil A."/>
            <person name="Chapman S.B."/>
            <person name="Priest M."/>
            <person name="Young S.K."/>
            <person name="Wortman J."/>
            <person name="Nusbaum C."/>
            <person name="Birren B."/>
        </authorList>
    </citation>
    <scope>NUCLEOTIDE SEQUENCE [LARGE SCALE GENOMIC DNA]</scope>
    <source>
        <strain evidence="2 3">CBS 121828</strain>
    </source>
</reference>
<dbReference type="OrthoDB" id="71437at2759"/>
<proteinExistence type="predicted"/>
<evidence type="ECO:0000313" key="2">
    <source>
        <dbReference type="EMBL" id="KIV80595.1"/>
    </source>
</evidence>
<sequence length="349" mass="38372">MMFTSCKSLALLSAACLIPNVLAANITIYQHNVSFVPTPLPAPGPASNFDTIINQFNQLGRSTVWNLVKKIPFEGDNGEPEGMVNINEERYIVSGGLYTNKTVSYGNNTIINGTDRTPGAGYGYLAVFDGQGKRIAVATLTETGALEYHNGGIDYDGQVIWATIAQYRPNTTASIITVNPTTLEFQDLIHHNDHLGGIVHDIQNQSLSTLNWGARNATVWDLTAKRNAYPQFSQPKAVVRNPTFFVDYQDCKFLGHSQTYNYRAVMMCSGVATYSNNVTVGAVAIVDTQTMVPYTEVPLTMVSALGTPITQNPFDVAIVNGKLRLYFLPDQHNSTLYVYEAVQNSPYEY</sequence>
<feature type="signal peptide" evidence="1">
    <location>
        <begin position="1"/>
        <end position="23"/>
    </location>
</feature>
<dbReference type="AlphaFoldDB" id="A0A0D1VWF6"/>
<dbReference type="Proteomes" id="UP000053599">
    <property type="component" value="Unassembled WGS sequence"/>
</dbReference>
<dbReference type="HOGENOM" id="CLU_062358_0_0_1"/>
<feature type="chain" id="PRO_5002250820" description="SMP-30/Gluconolactonase/LRE-like region domain-containing protein" evidence="1">
    <location>
        <begin position="24"/>
        <end position="349"/>
    </location>
</feature>
<dbReference type="InterPro" id="IPR046312">
    <property type="entry name" value="DUF6454"/>
</dbReference>
<dbReference type="Pfam" id="PF20055">
    <property type="entry name" value="DUF6454"/>
    <property type="match status" value="1"/>
</dbReference>
<protein>
    <recommendedName>
        <fullName evidence="4">SMP-30/Gluconolactonase/LRE-like region domain-containing protein</fullName>
    </recommendedName>
</protein>
<name>A0A0D1VWF6_9EURO</name>
<evidence type="ECO:0008006" key="4">
    <source>
        <dbReference type="Google" id="ProtNLM"/>
    </source>
</evidence>
<gene>
    <name evidence="2" type="ORF">PV11_08086</name>
</gene>